<dbReference type="Gene3D" id="3.40.250.10">
    <property type="entry name" value="Rhodanese-like domain"/>
    <property type="match status" value="1"/>
</dbReference>
<evidence type="ECO:0000256" key="1">
    <source>
        <dbReference type="SAM" id="Phobius"/>
    </source>
</evidence>
<dbReference type="SMART" id="SM00450">
    <property type="entry name" value="RHOD"/>
    <property type="match status" value="1"/>
</dbReference>
<dbReference type="PANTHER" id="PTHR43031">
    <property type="entry name" value="FAD-DEPENDENT OXIDOREDUCTASE"/>
    <property type="match status" value="1"/>
</dbReference>
<dbReference type="EMBL" id="AAKL01000012">
    <property type="protein sequence ID" value="EAP73583.1"/>
    <property type="molecule type" value="Genomic_DNA"/>
</dbReference>
<dbReference type="AlphaFoldDB" id="A0AB33VG80"/>
<proteinExistence type="predicted"/>
<dbReference type="Pfam" id="PF00581">
    <property type="entry name" value="Rhodanese"/>
    <property type="match status" value="1"/>
</dbReference>
<keyword evidence="1" id="KW-1133">Transmembrane helix</keyword>
<evidence type="ECO:0000259" key="2">
    <source>
        <dbReference type="PROSITE" id="PS50206"/>
    </source>
</evidence>
<feature type="transmembrane region" description="Helical" evidence="1">
    <location>
        <begin position="52"/>
        <end position="73"/>
    </location>
</feature>
<feature type="domain" description="Rhodanese" evidence="2">
    <location>
        <begin position="95"/>
        <end position="185"/>
    </location>
</feature>
<evidence type="ECO:0000313" key="4">
    <source>
        <dbReference type="Proteomes" id="UP000005933"/>
    </source>
</evidence>
<dbReference type="SUPFAM" id="SSF52821">
    <property type="entry name" value="Rhodanese/Cell cycle control phosphatase"/>
    <property type="match status" value="1"/>
</dbReference>
<dbReference type="InterPro" id="IPR001763">
    <property type="entry name" value="Rhodanese-like_dom"/>
</dbReference>
<reference evidence="3 4" key="1">
    <citation type="journal article" date="2006" name="Mol. Plant Microbe Interact.">
        <title>Identification of open reading frames unique to a select agent: Ralstonia solanacearum race 3 biovar 2.</title>
        <authorList>
            <person name="Gabriel D.W."/>
            <person name="Allen C."/>
            <person name="Schell M."/>
            <person name="Denny T.P."/>
            <person name="Greenberg J.T."/>
            <person name="Duan Y.P."/>
            <person name="Flores-Cruz Z."/>
            <person name="Huang Q."/>
            <person name="Clifford J.M."/>
            <person name="Presting G."/>
            <person name="Gonzalez E.T."/>
            <person name="Reddy J."/>
            <person name="Elphinstone J."/>
            <person name="Swanson J."/>
            <person name="Yao J."/>
            <person name="Mulholland V."/>
            <person name="Liu L."/>
            <person name="Farmerie W."/>
            <person name="Patnaikuni M."/>
            <person name="Balogh B."/>
            <person name="Norman D."/>
            <person name="Alvarez A."/>
            <person name="Castillo J.A."/>
            <person name="Jones J."/>
            <person name="Saddler G."/>
            <person name="Walunas T."/>
            <person name="Zhukov A."/>
            <person name="Mikhailova N."/>
        </authorList>
    </citation>
    <scope>NUCLEOTIDE SEQUENCE [LARGE SCALE GENOMIC DNA]</scope>
    <source>
        <strain evidence="3 4">UW551</strain>
    </source>
</reference>
<sequence length="185" mass="19204">MRVASSRGRRNRLFYNAAGTVPPNRSDGVAVSADLAASLPSRNPTVKFFADYNNLALLAVAVVSGLLLVWPAIQRLIAGGGGAQVSASAATQLINRRNAVVVDVREAAEYAAGHLPQAKHAPLGDLAGKAAGLAKNKEIPIILVCQTGQRAGRAQAVLKQAGYSEVYSLEGGLAAWQQAGLPIVK</sequence>
<dbReference type="Proteomes" id="UP000005933">
    <property type="component" value="Unassembled WGS sequence"/>
</dbReference>
<protein>
    <submittedName>
        <fullName evidence="3">Rhodanese-related sulfurtransferases</fullName>
    </submittedName>
</protein>
<dbReference type="InterPro" id="IPR036873">
    <property type="entry name" value="Rhodanese-like_dom_sf"/>
</dbReference>
<dbReference type="CDD" id="cd00158">
    <property type="entry name" value="RHOD"/>
    <property type="match status" value="1"/>
</dbReference>
<name>A0AB33VG80_RALSU</name>
<keyword evidence="1" id="KW-0812">Transmembrane</keyword>
<dbReference type="PANTHER" id="PTHR43031:SF18">
    <property type="entry name" value="RHODANESE-RELATED SULFURTRANSFERASES"/>
    <property type="match status" value="1"/>
</dbReference>
<comment type="caution">
    <text evidence="3">The sequence shown here is derived from an EMBL/GenBank/DDBJ whole genome shotgun (WGS) entry which is preliminary data.</text>
</comment>
<dbReference type="PROSITE" id="PS50206">
    <property type="entry name" value="RHODANESE_3"/>
    <property type="match status" value="1"/>
</dbReference>
<organism evidence="3 4">
    <name type="scientific">Ralstonia solanacearum (strain UW551)</name>
    <dbReference type="NCBI Taxonomy" id="342110"/>
    <lineage>
        <taxon>Bacteria</taxon>
        <taxon>Pseudomonadati</taxon>
        <taxon>Pseudomonadota</taxon>
        <taxon>Betaproteobacteria</taxon>
        <taxon>Burkholderiales</taxon>
        <taxon>Burkholderiaceae</taxon>
        <taxon>Ralstonia</taxon>
        <taxon>Ralstonia solanacearum species complex</taxon>
    </lineage>
</organism>
<gene>
    <name evidence="3" type="ORF">RRSL_03307</name>
</gene>
<keyword evidence="1" id="KW-0472">Membrane</keyword>
<evidence type="ECO:0000313" key="3">
    <source>
        <dbReference type="EMBL" id="EAP73583.1"/>
    </source>
</evidence>
<accession>A0AB33VG80</accession>
<dbReference type="InterPro" id="IPR050229">
    <property type="entry name" value="GlpE_sulfurtransferase"/>
</dbReference>